<evidence type="ECO:0000256" key="2">
    <source>
        <dbReference type="SAM" id="MobiDB-lite"/>
    </source>
</evidence>
<keyword evidence="3" id="KW-0472">Membrane</keyword>
<dbReference type="PANTHER" id="PTHR14305">
    <property type="entry name" value="E3 UBIQUITIN-PROTEIN LIGASE CCNB1IP1"/>
    <property type="match status" value="1"/>
</dbReference>
<comment type="caution">
    <text evidence="4">The sequence shown here is derived from an EMBL/GenBank/DDBJ whole genome shotgun (WGS) entry which is preliminary data.</text>
</comment>
<dbReference type="GO" id="GO:0061630">
    <property type="term" value="F:ubiquitin protein ligase activity"/>
    <property type="evidence" value="ECO:0007669"/>
    <property type="project" value="InterPro"/>
</dbReference>
<evidence type="ECO:0000256" key="1">
    <source>
        <dbReference type="SAM" id="Coils"/>
    </source>
</evidence>
<dbReference type="Proteomes" id="UP000077521">
    <property type="component" value="Unassembled WGS sequence"/>
</dbReference>
<organism evidence="4 5">
    <name type="scientific">Tilletia indica</name>
    <dbReference type="NCBI Taxonomy" id="43049"/>
    <lineage>
        <taxon>Eukaryota</taxon>
        <taxon>Fungi</taxon>
        <taxon>Dikarya</taxon>
        <taxon>Basidiomycota</taxon>
        <taxon>Ustilaginomycotina</taxon>
        <taxon>Exobasidiomycetes</taxon>
        <taxon>Tilletiales</taxon>
        <taxon>Tilletiaceae</taxon>
        <taxon>Tilletia</taxon>
    </lineage>
</organism>
<sequence length="446" mass="46841">MLMARYAYPLSLHPNFSLTSIDIFCGPSILFYIFPSFLPLIFCSLALTVSCANELFGANKACPACEATLDRPDDVVISSLNPSTDYRTSVLAGLAPSITMEIATRSISFWTYQVSKSPEQNACMYRLALFDTSIPSTEKSRKLVTEKRKTKDLQDALRNATKDYDRLKAQLDRSMRKQMLSAGSTGDALSAAAQRPEGLAQRSALNQSLAPQPRATIGGTQKPASFWQVQSSGQNAGHDIQSTPMRLGNNGAVAAGGAAQSGYTPNNGTNHGRFVAGVGIPNGGGNGYVDHANHSAAQPHGPGQDMHPPSLNTTATGIRGMNAQATGGGYSGLNHISSSRLGGGGGGGGNFASPMAASNWVQPRPISQNLVRPIPTNGARLSSTSEGFVNQQGMSTSRAHMSGSGSTDPLQTPRGPSPVGNFLRSAGLRSGRGGQQQGGTPYRPIR</sequence>
<evidence type="ECO:0000256" key="3">
    <source>
        <dbReference type="SAM" id="Phobius"/>
    </source>
</evidence>
<keyword evidence="5" id="KW-1185">Reference proteome</keyword>
<reference evidence="4" key="2">
    <citation type="journal article" date="2019" name="IMA Fungus">
        <title>Genome sequencing and comparison of five Tilletia species to identify candidate genes for the detection of regulated species infecting wheat.</title>
        <authorList>
            <person name="Nguyen H.D.T."/>
            <person name="Sultana T."/>
            <person name="Kesanakurti P."/>
            <person name="Hambleton S."/>
        </authorList>
    </citation>
    <scope>NUCLEOTIDE SEQUENCE</scope>
    <source>
        <strain evidence="4">DAOMC 236416</strain>
    </source>
</reference>
<evidence type="ECO:0000313" key="4">
    <source>
        <dbReference type="EMBL" id="KAE8244064.1"/>
    </source>
</evidence>
<keyword evidence="3" id="KW-0812">Transmembrane</keyword>
<feature type="coiled-coil region" evidence="1">
    <location>
        <begin position="143"/>
        <end position="177"/>
    </location>
</feature>
<dbReference type="PANTHER" id="PTHR14305:SF0">
    <property type="entry name" value="E3 UBIQUITIN-PROTEIN LIGASE CCNB1IP1"/>
    <property type="match status" value="1"/>
</dbReference>
<reference evidence="4" key="1">
    <citation type="submission" date="2016-04" db="EMBL/GenBank/DDBJ databases">
        <authorList>
            <person name="Nguyen H.D."/>
            <person name="Samba Siva P."/>
            <person name="Cullis J."/>
            <person name="Levesque C.A."/>
            <person name="Hambleton S."/>
        </authorList>
    </citation>
    <scope>NUCLEOTIDE SEQUENCE</scope>
    <source>
        <strain evidence="4">DAOMC 236416</strain>
    </source>
</reference>
<dbReference type="InterPro" id="IPR042448">
    <property type="entry name" value="CCNB1IP1"/>
</dbReference>
<name>A0A8T8SN77_9BASI</name>
<keyword evidence="3" id="KW-1133">Transmembrane helix</keyword>
<gene>
    <name evidence="4" type="ORF">A4X13_0g6836</name>
</gene>
<dbReference type="GO" id="GO:0007131">
    <property type="term" value="P:reciprocal meiotic recombination"/>
    <property type="evidence" value="ECO:0007669"/>
    <property type="project" value="InterPro"/>
</dbReference>
<proteinExistence type="predicted"/>
<dbReference type="GO" id="GO:0000795">
    <property type="term" value="C:synaptonemal complex"/>
    <property type="evidence" value="ECO:0007669"/>
    <property type="project" value="InterPro"/>
</dbReference>
<accession>A0A8T8SN77</accession>
<protein>
    <submittedName>
        <fullName evidence="4">Uncharacterized protein</fullName>
    </submittedName>
</protein>
<dbReference type="EMBL" id="LWDF02000713">
    <property type="protein sequence ID" value="KAE8244064.1"/>
    <property type="molecule type" value="Genomic_DNA"/>
</dbReference>
<evidence type="ECO:0000313" key="5">
    <source>
        <dbReference type="Proteomes" id="UP000077521"/>
    </source>
</evidence>
<feature type="compositionally biased region" description="Polar residues" evidence="2">
    <location>
        <begin position="379"/>
        <end position="410"/>
    </location>
</feature>
<feature type="region of interest" description="Disordered" evidence="2">
    <location>
        <begin position="378"/>
        <end position="446"/>
    </location>
</feature>
<dbReference type="AlphaFoldDB" id="A0A8T8SN77"/>
<feature type="transmembrane region" description="Helical" evidence="3">
    <location>
        <begin position="21"/>
        <end position="42"/>
    </location>
</feature>
<feature type="region of interest" description="Disordered" evidence="2">
    <location>
        <begin position="177"/>
        <end position="205"/>
    </location>
</feature>
<keyword evidence="1" id="KW-0175">Coiled coil</keyword>